<reference evidence="1" key="1">
    <citation type="submission" date="2021-01" db="EMBL/GenBank/DDBJ databases">
        <authorList>
            <person name="Corre E."/>
            <person name="Pelletier E."/>
            <person name="Niang G."/>
            <person name="Scheremetjew M."/>
            <person name="Finn R."/>
            <person name="Kale V."/>
            <person name="Holt S."/>
            <person name="Cochrane G."/>
            <person name="Meng A."/>
            <person name="Brown T."/>
            <person name="Cohen L."/>
        </authorList>
    </citation>
    <scope>NUCLEOTIDE SEQUENCE</scope>
    <source>
        <strain evidence="1">RCC3387</strain>
    </source>
</reference>
<sequence>MGCYESVPVYEPRLVYAAPPAYGYGAPAPAYPAYAPYAAPPAYPAPPACYPPQPIGYVQQPVGYVQRPDPVGAAVGAGLAGLAAGVLIGEAASW</sequence>
<proteinExistence type="predicted"/>
<evidence type="ECO:0000313" key="1">
    <source>
        <dbReference type="EMBL" id="CAD9623370.1"/>
    </source>
</evidence>
<dbReference type="EMBL" id="HBGW01072816">
    <property type="protein sequence ID" value="CAD9623370.1"/>
    <property type="molecule type" value="Transcribed_RNA"/>
</dbReference>
<name>A0A7S2M4B0_9DINO</name>
<dbReference type="AlphaFoldDB" id="A0A7S2M4B0"/>
<accession>A0A7S2M4B0</accession>
<organism evidence="1">
    <name type="scientific">Zooxanthella nutricula</name>
    <dbReference type="NCBI Taxonomy" id="1333877"/>
    <lineage>
        <taxon>Eukaryota</taxon>
        <taxon>Sar</taxon>
        <taxon>Alveolata</taxon>
        <taxon>Dinophyceae</taxon>
        <taxon>Peridiniales</taxon>
        <taxon>Peridiniales incertae sedis</taxon>
        <taxon>Zooxanthella</taxon>
    </lineage>
</organism>
<protein>
    <submittedName>
        <fullName evidence="1">Uncharacterized protein</fullName>
    </submittedName>
</protein>
<gene>
    <name evidence="1" type="ORF">BRAN1462_LOCUS46426</name>
</gene>